<keyword evidence="6 7" id="KW-0472">Membrane</keyword>
<comment type="caution">
    <text evidence="9">The sequence shown here is derived from an EMBL/GenBank/DDBJ whole genome shotgun (WGS) entry which is preliminary data.</text>
</comment>
<dbReference type="InterPro" id="IPR000515">
    <property type="entry name" value="MetI-like"/>
</dbReference>
<feature type="domain" description="ABC transmembrane type-1" evidence="8">
    <location>
        <begin position="79"/>
        <end position="280"/>
    </location>
</feature>
<feature type="transmembrane region" description="Helical" evidence="7">
    <location>
        <begin position="187"/>
        <end position="214"/>
    </location>
</feature>
<dbReference type="PATRIC" id="fig|1886670.3.peg.2472"/>
<evidence type="ECO:0000313" key="9">
    <source>
        <dbReference type="EMBL" id="ODP28178.1"/>
    </source>
</evidence>
<accession>A0A1E3L332</accession>
<dbReference type="InterPro" id="IPR035906">
    <property type="entry name" value="MetI-like_sf"/>
</dbReference>
<proteinExistence type="inferred from homology"/>
<dbReference type="AlphaFoldDB" id="A0A1E3L332"/>
<dbReference type="SUPFAM" id="SSF161098">
    <property type="entry name" value="MetI-like"/>
    <property type="match status" value="1"/>
</dbReference>
<dbReference type="STRING" id="1886670.PTI45_02429"/>
<dbReference type="PANTHER" id="PTHR43744:SF9">
    <property type="entry name" value="POLYGALACTURONAN_RHAMNOGALACTURONAN TRANSPORT SYSTEM PERMEASE PROTEIN YTCP"/>
    <property type="match status" value="1"/>
</dbReference>
<organism evidence="9 10">
    <name type="scientific">Paenibacillus nuruki</name>
    <dbReference type="NCBI Taxonomy" id="1886670"/>
    <lineage>
        <taxon>Bacteria</taxon>
        <taxon>Bacillati</taxon>
        <taxon>Bacillota</taxon>
        <taxon>Bacilli</taxon>
        <taxon>Bacillales</taxon>
        <taxon>Paenibacillaceae</taxon>
        <taxon>Paenibacillus</taxon>
    </lineage>
</organism>
<feature type="transmembrane region" description="Helical" evidence="7">
    <location>
        <begin position="266"/>
        <end position="286"/>
    </location>
</feature>
<dbReference type="GO" id="GO:0005886">
    <property type="term" value="C:plasma membrane"/>
    <property type="evidence" value="ECO:0007669"/>
    <property type="project" value="UniProtKB-SubCell"/>
</dbReference>
<evidence type="ECO:0000256" key="5">
    <source>
        <dbReference type="ARBA" id="ARBA00022989"/>
    </source>
</evidence>
<keyword evidence="10" id="KW-1185">Reference proteome</keyword>
<sequence length="301" mass="33897">MEQTSSKFNQLPKSWNLVFNLILIVLCVVCIIPIILVYAISFTSEASLSAKGYQFLPSEWSLDAYRYVFRNGDQILQSAYVTIGVTAIGTLFSLLVTALFSYVLSRRDFRYRNVMAFFLFFTMLFNGGLVPSYIVNTNVLHLADSFWILILPYSLSAFNVIILRTFMQQSIETAILEAARIDGAGEWYIFARIVIPLSKPGLATVGLFTLVTYWNDWFLGQLYITNPKLVSLQYMLMKLQSNIDFVTSNATSATNNMLMAQIPAEGARMAILVIVLTPILCAYPFFQKYFVKGLTIGGIKG</sequence>
<evidence type="ECO:0000259" key="8">
    <source>
        <dbReference type="PROSITE" id="PS50928"/>
    </source>
</evidence>
<dbReference type="PROSITE" id="PS50928">
    <property type="entry name" value="ABC_TM1"/>
    <property type="match status" value="1"/>
</dbReference>
<dbReference type="Pfam" id="PF00528">
    <property type="entry name" value="BPD_transp_1"/>
    <property type="match status" value="1"/>
</dbReference>
<evidence type="ECO:0000313" key="10">
    <source>
        <dbReference type="Proteomes" id="UP000094578"/>
    </source>
</evidence>
<dbReference type="RefSeq" id="WP_069327849.1">
    <property type="nucleotide sequence ID" value="NZ_MDER01000042.1"/>
</dbReference>
<keyword evidence="2 7" id="KW-0813">Transport</keyword>
<comment type="similarity">
    <text evidence="7">Belongs to the binding-protein-dependent transport system permease family.</text>
</comment>
<dbReference type="CDD" id="cd06261">
    <property type="entry name" value="TM_PBP2"/>
    <property type="match status" value="1"/>
</dbReference>
<dbReference type="GO" id="GO:0055085">
    <property type="term" value="P:transmembrane transport"/>
    <property type="evidence" value="ECO:0007669"/>
    <property type="project" value="InterPro"/>
</dbReference>
<evidence type="ECO:0000256" key="2">
    <source>
        <dbReference type="ARBA" id="ARBA00022448"/>
    </source>
</evidence>
<evidence type="ECO:0000256" key="4">
    <source>
        <dbReference type="ARBA" id="ARBA00022692"/>
    </source>
</evidence>
<feature type="transmembrane region" description="Helical" evidence="7">
    <location>
        <begin position="79"/>
        <end position="104"/>
    </location>
</feature>
<name>A0A1E3L332_9BACL</name>
<protein>
    <submittedName>
        <fullName evidence="9">Protein LplC</fullName>
    </submittedName>
</protein>
<keyword evidence="5 7" id="KW-1133">Transmembrane helix</keyword>
<evidence type="ECO:0000256" key="1">
    <source>
        <dbReference type="ARBA" id="ARBA00004651"/>
    </source>
</evidence>
<feature type="transmembrane region" description="Helical" evidence="7">
    <location>
        <begin position="17"/>
        <end position="40"/>
    </location>
</feature>
<evidence type="ECO:0000256" key="3">
    <source>
        <dbReference type="ARBA" id="ARBA00022475"/>
    </source>
</evidence>
<keyword evidence="4 7" id="KW-0812">Transmembrane</keyword>
<evidence type="ECO:0000256" key="7">
    <source>
        <dbReference type="RuleBase" id="RU363032"/>
    </source>
</evidence>
<keyword evidence="3" id="KW-1003">Cell membrane</keyword>
<feature type="transmembrane region" description="Helical" evidence="7">
    <location>
        <begin position="116"/>
        <end position="134"/>
    </location>
</feature>
<dbReference type="PANTHER" id="PTHR43744">
    <property type="entry name" value="ABC TRANSPORTER PERMEASE PROTEIN MG189-RELATED-RELATED"/>
    <property type="match status" value="1"/>
</dbReference>
<feature type="transmembrane region" description="Helical" evidence="7">
    <location>
        <begin position="146"/>
        <end position="166"/>
    </location>
</feature>
<reference evidence="9 10" key="1">
    <citation type="submission" date="2016-08" db="EMBL/GenBank/DDBJ databases">
        <title>Genome sequencing of Paenibacillus sp. TI45-13ar, isolated from Korean traditional nuruk.</title>
        <authorList>
            <person name="Kim S.-J."/>
        </authorList>
    </citation>
    <scope>NUCLEOTIDE SEQUENCE [LARGE SCALE GENOMIC DNA]</scope>
    <source>
        <strain evidence="9 10">TI45-13ar</strain>
    </source>
</reference>
<gene>
    <name evidence="9" type="ORF">PTI45_02429</name>
</gene>
<comment type="subcellular location">
    <subcellularLocation>
        <location evidence="1 7">Cell membrane</location>
        <topology evidence="1 7">Multi-pass membrane protein</topology>
    </subcellularLocation>
</comment>
<dbReference type="Proteomes" id="UP000094578">
    <property type="component" value="Unassembled WGS sequence"/>
</dbReference>
<evidence type="ECO:0000256" key="6">
    <source>
        <dbReference type="ARBA" id="ARBA00023136"/>
    </source>
</evidence>
<dbReference type="EMBL" id="MDER01000042">
    <property type="protein sequence ID" value="ODP28178.1"/>
    <property type="molecule type" value="Genomic_DNA"/>
</dbReference>
<dbReference type="Gene3D" id="1.10.3720.10">
    <property type="entry name" value="MetI-like"/>
    <property type="match status" value="1"/>
</dbReference>